<sequence length="289" mass="33406">MIMKPEISIITVGMNHLSYVKEMLASLYSVGSPSVSFEVIFVDNCSTDGTADYIRNNYPTIKLIENQKKYGFARNNNIGAKHAIGNYILILNPDIILTQGAIDKLYNYAIKHPSCGIVAPKLQNRDCSLQYSARRFPSIKILLNRALTKGNDKSGNKNVQTYLLKNLPMDTPTEVDWCMGAAFLISHTFYNELKGFDEKFFLYVEDMDICYRCWKKNKKVVYYPLSKMTHVHQRSSQRLNKKTLIHLKSFFYFFRKNRFKIKSEAQHLTSAPQREKETFQLQPKVVPSK</sequence>
<evidence type="ECO:0000313" key="7">
    <source>
        <dbReference type="Proteomes" id="UP000432516"/>
    </source>
</evidence>
<reference evidence="5 6" key="2">
    <citation type="submission" date="2019-07" db="EMBL/GenBank/DDBJ databases">
        <title>Genome sequencing of Parabacteroides distasonis iSURF_7.</title>
        <authorList>
            <person name="Degefu H.N."/>
            <person name="Ruoff K.L."/>
            <person name="Price C.E."/>
            <person name="Valls R.A."/>
            <person name="O'Toole G.A."/>
        </authorList>
    </citation>
    <scope>NUCLEOTIDE SEQUENCE [LARGE SCALE GENOMIC DNA]</scope>
    <source>
        <strain evidence="5 6">CFPLTA003_1B</strain>
    </source>
</reference>
<evidence type="ECO:0000313" key="3">
    <source>
        <dbReference type="EMBL" id="MRZ53349.1"/>
    </source>
</evidence>
<dbReference type="EMBL" id="WKMO01000011">
    <property type="protein sequence ID" value="MSB74154.1"/>
    <property type="molecule type" value="Genomic_DNA"/>
</dbReference>
<dbReference type="SUPFAM" id="SSF53448">
    <property type="entry name" value="Nucleotide-diphospho-sugar transferases"/>
    <property type="match status" value="1"/>
</dbReference>
<dbReference type="Proteomes" id="UP000315827">
    <property type="component" value="Unassembled WGS sequence"/>
</dbReference>
<evidence type="ECO:0000313" key="5">
    <source>
        <dbReference type="EMBL" id="TWV62262.1"/>
    </source>
</evidence>
<reference evidence="7 8" key="1">
    <citation type="journal article" date="2019" name="Nat. Med.">
        <title>A library of human gut bacterial isolates paired with longitudinal multiomics data enables mechanistic microbiome research.</title>
        <authorList>
            <person name="Poyet M."/>
            <person name="Groussin M."/>
            <person name="Gibbons S.M."/>
            <person name="Avila-Pacheco J."/>
            <person name="Jiang X."/>
            <person name="Kearney S.M."/>
            <person name="Perrotta A.R."/>
            <person name="Berdy B."/>
            <person name="Zhao S."/>
            <person name="Lieberman T.D."/>
            <person name="Swanson P.K."/>
            <person name="Smith M."/>
            <person name="Roesemann S."/>
            <person name="Alexander J.E."/>
            <person name="Rich S.A."/>
            <person name="Livny J."/>
            <person name="Vlamakis H."/>
            <person name="Clish C."/>
            <person name="Bullock K."/>
            <person name="Deik A."/>
            <person name="Scott J."/>
            <person name="Pierce K.A."/>
            <person name="Xavier R.J."/>
            <person name="Alm E.J."/>
        </authorList>
    </citation>
    <scope>NUCLEOTIDE SEQUENCE [LARGE SCALE GENOMIC DNA]</scope>
    <source>
        <strain evidence="3 7">BIOML-A2</strain>
        <strain evidence="4 8">BIOML-A20</strain>
        <strain evidence="2 9">BIOML-A41</strain>
    </source>
</reference>
<dbReference type="EMBL" id="WKLT01000026">
    <property type="protein sequence ID" value="MRY60140.1"/>
    <property type="molecule type" value="Genomic_DNA"/>
</dbReference>
<dbReference type="InterPro" id="IPR001173">
    <property type="entry name" value="Glyco_trans_2-like"/>
</dbReference>
<proteinExistence type="predicted"/>
<evidence type="ECO:0000259" key="1">
    <source>
        <dbReference type="Pfam" id="PF00535"/>
    </source>
</evidence>
<feature type="domain" description="Glycosyltransferase 2-like" evidence="1">
    <location>
        <begin position="8"/>
        <end position="142"/>
    </location>
</feature>
<name>A0A174VWE6_PARDI</name>
<dbReference type="EMBL" id="VOHW01000004">
    <property type="protein sequence ID" value="TWV62262.1"/>
    <property type="molecule type" value="Genomic_DNA"/>
</dbReference>
<dbReference type="Proteomes" id="UP000463337">
    <property type="component" value="Unassembled WGS sequence"/>
</dbReference>
<dbReference type="Proteomes" id="UP000441609">
    <property type="component" value="Unassembled WGS sequence"/>
</dbReference>
<dbReference type="GO" id="GO:0016740">
    <property type="term" value="F:transferase activity"/>
    <property type="evidence" value="ECO:0007669"/>
    <property type="project" value="UniProtKB-KW"/>
</dbReference>
<evidence type="ECO:0000313" key="6">
    <source>
        <dbReference type="Proteomes" id="UP000315827"/>
    </source>
</evidence>
<comment type="caution">
    <text evidence="5">The sequence shown here is derived from an EMBL/GenBank/DDBJ whole genome shotgun (WGS) entry which is preliminary data.</text>
</comment>
<gene>
    <name evidence="5" type="ORF">FSA05_09210</name>
    <name evidence="2" type="ORF">GKD59_20020</name>
    <name evidence="3" type="ORF">GKD68_01085</name>
    <name evidence="4" type="ORF">GKD70_12830</name>
</gene>
<dbReference type="EMBL" id="WKNE01000001">
    <property type="protein sequence ID" value="MRZ53349.1"/>
    <property type="molecule type" value="Genomic_DNA"/>
</dbReference>
<dbReference type="PANTHER" id="PTHR43179:SF7">
    <property type="entry name" value="RHAMNOSYLTRANSFERASE WBBL"/>
    <property type="match status" value="1"/>
</dbReference>
<dbReference type="OrthoDB" id="9771846at2"/>
<dbReference type="Proteomes" id="UP000432516">
    <property type="component" value="Unassembled WGS sequence"/>
</dbReference>
<dbReference type="Pfam" id="PF00535">
    <property type="entry name" value="Glycos_transf_2"/>
    <property type="match status" value="1"/>
</dbReference>
<dbReference type="AlphaFoldDB" id="A0A174VWE6"/>
<dbReference type="Gene3D" id="3.90.550.10">
    <property type="entry name" value="Spore Coat Polysaccharide Biosynthesis Protein SpsA, Chain A"/>
    <property type="match status" value="1"/>
</dbReference>
<dbReference type="InterPro" id="IPR029044">
    <property type="entry name" value="Nucleotide-diphossugar_trans"/>
</dbReference>
<evidence type="ECO:0000313" key="9">
    <source>
        <dbReference type="Proteomes" id="UP000463337"/>
    </source>
</evidence>
<evidence type="ECO:0000313" key="4">
    <source>
        <dbReference type="EMBL" id="MSB74154.1"/>
    </source>
</evidence>
<protein>
    <submittedName>
        <fullName evidence="2 5">Glycosyltransferase</fullName>
    </submittedName>
</protein>
<accession>A0A174VWE6</accession>
<evidence type="ECO:0000313" key="8">
    <source>
        <dbReference type="Proteomes" id="UP000441609"/>
    </source>
</evidence>
<keyword evidence="5" id="KW-0808">Transferase</keyword>
<dbReference type="PANTHER" id="PTHR43179">
    <property type="entry name" value="RHAMNOSYLTRANSFERASE WBBL"/>
    <property type="match status" value="1"/>
</dbReference>
<organism evidence="5 6">
    <name type="scientific">Parabacteroides distasonis</name>
    <dbReference type="NCBI Taxonomy" id="823"/>
    <lineage>
        <taxon>Bacteria</taxon>
        <taxon>Pseudomonadati</taxon>
        <taxon>Bacteroidota</taxon>
        <taxon>Bacteroidia</taxon>
        <taxon>Bacteroidales</taxon>
        <taxon>Tannerellaceae</taxon>
        <taxon>Parabacteroides</taxon>
    </lineage>
</organism>
<dbReference type="CDD" id="cd04186">
    <property type="entry name" value="GT_2_like_c"/>
    <property type="match status" value="1"/>
</dbReference>
<evidence type="ECO:0000313" key="2">
    <source>
        <dbReference type="EMBL" id="MRY60140.1"/>
    </source>
</evidence>